<sequence>MARSQKRLQVTAAYSDNGAGGSGASKSVLEAFYLGRAFAEAVSDRLGAALGDLVSEISKHDAERRQALREFMEEVQARAQADMVKSSGDSTSSSSYASLPAKGYPPSKSSSANGGRQAVMAPPPDLQESVDELRAEVASTRAAVQQFRAARSQQQSNQAL</sequence>
<evidence type="ECO:0000313" key="2">
    <source>
        <dbReference type="EMBL" id="KAK9811307.1"/>
    </source>
</evidence>
<proteinExistence type="predicted"/>
<dbReference type="Pfam" id="PF20711">
    <property type="entry name" value="DUF6825"/>
    <property type="match status" value="1"/>
</dbReference>
<dbReference type="GO" id="GO:0010027">
    <property type="term" value="P:thylakoid membrane organization"/>
    <property type="evidence" value="ECO:0007669"/>
    <property type="project" value="InterPro"/>
</dbReference>
<dbReference type="PANTHER" id="PTHR35745">
    <property type="entry name" value="BNACNNG14650D PROTEIN"/>
    <property type="match status" value="1"/>
</dbReference>
<feature type="compositionally biased region" description="Low complexity" evidence="1">
    <location>
        <begin position="86"/>
        <end position="98"/>
    </location>
</feature>
<evidence type="ECO:0000313" key="3">
    <source>
        <dbReference type="Proteomes" id="UP001489004"/>
    </source>
</evidence>
<dbReference type="Proteomes" id="UP001489004">
    <property type="component" value="Unassembled WGS sequence"/>
</dbReference>
<gene>
    <name evidence="2" type="ORF">WJX72_001493</name>
</gene>
<reference evidence="2 3" key="1">
    <citation type="journal article" date="2024" name="Nat. Commun.">
        <title>Phylogenomics reveals the evolutionary origins of lichenization in chlorophyte algae.</title>
        <authorList>
            <person name="Puginier C."/>
            <person name="Libourel C."/>
            <person name="Otte J."/>
            <person name="Skaloud P."/>
            <person name="Haon M."/>
            <person name="Grisel S."/>
            <person name="Petersen M."/>
            <person name="Berrin J.G."/>
            <person name="Delaux P.M."/>
            <person name="Dal Grande F."/>
            <person name="Keller J."/>
        </authorList>
    </citation>
    <scope>NUCLEOTIDE SEQUENCE [LARGE SCALE GENOMIC DNA]</scope>
    <source>
        <strain evidence="2 3">SAG 2043</strain>
    </source>
</reference>
<comment type="caution">
    <text evidence="2">The sequence shown here is derived from an EMBL/GenBank/DDBJ whole genome shotgun (WGS) entry which is preliminary data.</text>
</comment>
<feature type="region of interest" description="Disordered" evidence="1">
    <location>
        <begin position="78"/>
        <end position="138"/>
    </location>
</feature>
<evidence type="ECO:0000256" key="1">
    <source>
        <dbReference type="SAM" id="MobiDB-lite"/>
    </source>
</evidence>
<dbReference type="AlphaFoldDB" id="A0AAW1PRA2"/>
<dbReference type="EMBL" id="JALJOR010000009">
    <property type="protein sequence ID" value="KAK9811307.1"/>
    <property type="molecule type" value="Genomic_DNA"/>
</dbReference>
<dbReference type="InterPro" id="IPR040003">
    <property type="entry name" value="PG18-like"/>
</dbReference>
<accession>A0AAW1PRA2</accession>
<dbReference type="PANTHER" id="PTHR35745:SF1">
    <property type="entry name" value="OS04G0513000 PROTEIN"/>
    <property type="match status" value="1"/>
</dbReference>
<organism evidence="2 3">
    <name type="scientific">[Myrmecia] bisecta</name>
    <dbReference type="NCBI Taxonomy" id="41462"/>
    <lineage>
        <taxon>Eukaryota</taxon>
        <taxon>Viridiplantae</taxon>
        <taxon>Chlorophyta</taxon>
        <taxon>core chlorophytes</taxon>
        <taxon>Trebouxiophyceae</taxon>
        <taxon>Trebouxiales</taxon>
        <taxon>Trebouxiaceae</taxon>
        <taxon>Myrmecia</taxon>
    </lineage>
</organism>
<keyword evidence="3" id="KW-1185">Reference proteome</keyword>
<name>A0AAW1PRA2_9CHLO</name>
<protein>
    <submittedName>
        <fullName evidence="2">Uncharacterized protein</fullName>
    </submittedName>
</protein>